<accession>A0ABR4AYJ9</accession>
<feature type="region of interest" description="Disordered" evidence="1">
    <location>
        <begin position="50"/>
        <end position="96"/>
    </location>
</feature>
<evidence type="ECO:0000313" key="2">
    <source>
        <dbReference type="EMBL" id="KAL2050385.1"/>
    </source>
</evidence>
<name>A0ABR4AYJ9_9LECA</name>
<reference evidence="2 3" key="1">
    <citation type="submission" date="2024-09" db="EMBL/GenBank/DDBJ databases">
        <title>Rethinking Asexuality: The Enigmatic Case of Functional Sexual Genes in Lepraria (Stereocaulaceae).</title>
        <authorList>
            <person name="Doellman M."/>
            <person name="Sun Y."/>
            <person name="Barcenas-Pena A."/>
            <person name="Lumbsch H.T."/>
            <person name="Grewe F."/>
        </authorList>
    </citation>
    <scope>NUCLEOTIDE SEQUENCE [LARGE SCALE GENOMIC DNA]</scope>
    <source>
        <strain evidence="2 3">Grewe 0041</strain>
    </source>
</reference>
<dbReference type="Proteomes" id="UP001590951">
    <property type="component" value="Unassembled WGS sequence"/>
</dbReference>
<gene>
    <name evidence="2" type="ORF">ABVK25_009357</name>
</gene>
<evidence type="ECO:0000313" key="3">
    <source>
        <dbReference type="Proteomes" id="UP001590951"/>
    </source>
</evidence>
<comment type="caution">
    <text evidence="2">The sequence shown here is derived from an EMBL/GenBank/DDBJ whole genome shotgun (WGS) entry which is preliminary data.</text>
</comment>
<organism evidence="2 3">
    <name type="scientific">Lepraria finkii</name>
    <dbReference type="NCBI Taxonomy" id="1340010"/>
    <lineage>
        <taxon>Eukaryota</taxon>
        <taxon>Fungi</taxon>
        <taxon>Dikarya</taxon>
        <taxon>Ascomycota</taxon>
        <taxon>Pezizomycotina</taxon>
        <taxon>Lecanoromycetes</taxon>
        <taxon>OSLEUM clade</taxon>
        <taxon>Lecanoromycetidae</taxon>
        <taxon>Lecanorales</taxon>
        <taxon>Lecanorineae</taxon>
        <taxon>Stereocaulaceae</taxon>
        <taxon>Lepraria</taxon>
    </lineage>
</organism>
<evidence type="ECO:0000256" key="1">
    <source>
        <dbReference type="SAM" id="MobiDB-lite"/>
    </source>
</evidence>
<keyword evidence="3" id="KW-1185">Reference proteome</keyword>
<feature type="compositionally biased region" description="Basic residues" evidence="1">
    <location>
        <begin position="65"/>
        <end position="90"/>
    </location>
</feature>
<protein>
    <submittedName>
        <fullName evidence="2">Uncharacterized protein</fullName>
    </submittedName>
</protein>
<proteinExistence type="predicted"/>
<dbReference type="EMBL" id="JBHFEH010000048">
    <property type="protein sequence ID" value="KAL2050385.1"/>
    <property type="molecule type" value="Genomic_DNA"/>
</dbReference>
<sequence length="130" mass="14656">MITSVVLQVAVPRAVPLIVPKVDAALVYSTKQSALQKGGKLVNEYLEKRNQAHDEKRARNNGRNQAKKVGKGEKRARKGKWKGRSGMRSRQKQDGVKRMLKQIGRSHCLSVIVCFVKEPRLMPVWVQNAL</sequence>